<evidence type="ECO:0000313" key="1">
    <source>
        <dbReference type="EMBL" id="APA96381.1"/>
    </source>
</evidence>
<dbReference type="AlphaFoldDB" id="A0ABC8AQP4"/>
<protein>
    <submittedName>
        <fullName evidence="1">Uncharacterized protein</fullName>
    </submittedName>
</protein>
<organism evidence="1 2">
    <name type="scientific">Nocardia seriolae</name>
    <dbReference type="NCBI Taxonomy" id="37332"/>
    <lineage>
        <taxon>Bacteria</taxon>
        <taxon>Bacillati</taxon>
        <taxon>Actinomycetota</taxon>
        <taxon>Actinomycetes</taxon>
        <taxon>Mycobacteriales</taxon>
        <taxon>Nocardiaceae</taxon>
        <taxon>Nocardia</taxon>
    </lineage>
</organism>
<accession>A0ABC8AQP4</accession>
<dbReference type="KEGG" id="nsr:NS506_02315"/>
<proteinExistence type="predicted"/>
<reference evidence="1 2" key="1">
    <citation type="submission" date="2016-10" db="EMBL/GenBank/DDBJ databases">
        <title>Genome sequence of Nocardia seriolae strain EM150506, isolated from Anguila japonica.</title>
        <authorList>
            <person name="Han H.-J."/>
        </authorList>
    </citation>
    <scope>NUCLEOTIDE SEQUENCE [LARGE SCALE GENOMIC DNA]</scope>
    <source>
        <strain evidence="1 2">EM150506</strain>
    </source>
</reference>
<sequence length="92" mass="9966">MTTAMPTTTAMHRCSADFEPPGAPDRMIVTLALFDGDWIVKRYSPAPGLGALRVRSLIDARAAVRAMLAARIGESCASTRIDLFIEDTDPED</sequence>
<dbReference type="RefSeq" id="WP_143161203.1">
    <property type="nucleotide sequence ID" value="NZ_AP017900.1"/>
</dbReference>
<gene>
    <name evidence="1" type="ORF">NS506_02315</name>
</gene>
<dbReference type="GeneID" id="93373050"/>
<evidence type="ECO:0000313" key="2">
    <source>
        <dbReference type="Proteomes" id="UP000180166"/>
    </source>
</evidence>
<dbReference type="EMBL" id="CP017839">
    <property type="protein sequence ID" value="APA96381.1"/>
    <property type="molecule type" value="Genomic_DNA"/>
</dbReference>
<name>A0ABC8AQP4_9NOCA</name>
<dbReference type="Proteomes" id="UP000180166">
    <property type="component" value="Chromosome"/>
</dbReference>